<feature type="domain" description="PB1" evidence="12">
    <location>
        <begin position="86"/>
        <end position="171"/>
    </location>
</feature>
<name>A0A833QTE2_9POAL</name>
<comment type="similarity">
    <text evidence="3 10">Belongs to the Aux/IAA family.</text>
</comment>
<evidence type="ECO:0000259" key="12">
    <source>
        <dbReference type="PROSITE" id="PS51745"/>
    </source>
</evidence>
<dbReference type="SUPFAM" id="SSF54277">
    <property type="entry name" value="CAD &amp; PB1 domains"/>
    <property type="match status" value="1"/>
</dbReference>
<keyword evidence="8 10" id="KW-0539">Nucleus</keyword>
<dbReference type="EMBL" id="SWLB01000011">
    <property type="protein sequence ID" value="KAF3332290.1"/>
    <property type="molecule type" value="Genomic_DNA"/>
</dbReference>
<gene>
    <name evidence="13" type="ORF">FCM35_KLT01867</name>
</gene>
<evidence type="ECO:0000256" key="5">
    <source>
        <dbReference type="ARBA" id="ARBA00022491"/>
    </source>
</evidence>
<dbReference type="OrthoDB" id="1926344at2759"/>
<dbReference type="PANTHER" id="PTHR31734:SF8">
    <property type="entry name" value="AUXIN-RESPONSIVE PROTEIN IAA24"/>
    <property type="match status" value="1"/>
</dbReference>
<comment type="function">
    <text evidence="1 10">Aux/IAA proteins are short-lived transcriptional factors that function as repressors of early auxin response genes at low auxin concentrations.</text>
</comment>
<dbReference type="Pfam" id="PF02309">
    <property type="entry name" value="AUX_IAA"/>
    <property type="match status" value="1"/>
</dbReference>
<sequence>MEGKSSYGRRNVEYLKATELKLAPPGIDTQEATSAVTARSKKRAISGPINQDTKSKVQAVGWPPVRTQRMNSFRARRNEAVDEIGGVYVKVSMDGALYLRNIDLKILHGYKELRVILEGMFKCSSLGGAEGYDEKGYAITYEDKDGDLMLVGDVPWEMFVSSCQRLRIMKGSEARGLS</sequence>
<evidence type="ECO:0000256" key="1">
    <source>
        <dbReference type="ARBA" id="ARBA00002159"/>
    </source>
</evidence>
<reference evidence="13" key="1">
    <citation type="submission" date="2020-01" db="EMBL/GenBank/DDBJ databases">
        <title>Genome sequence of Kobresia littledalei, the first chromosome-level genome in the family Cyperaceae.</title>
        <authorList>
            <person name="Qu G."/>
        </authorList>
    </citation>
    <scope>NUCLEOTIDE SEQUENCE</scope>
    <source>
        <strain evidence="13">C.B.Clarke</strain>
        <tissue evidence="13">Leaf</tissue>
    </source>
</reference>
<evidence type="ECO:0000256" key="8">
    <source>
        <dbReference type="ARBA" id="ARBA00023242"/>
    </source>
</evidence>
<evidence type="ECO:0000256" key="10">
    <source>
        <dbReference type="RuleBase" id="RU004549"/>
    </source>
</evidence>
<keyword evidence="6 10" id="KW-0805">Transcription regulation</keyword>
<accession>A0A833QTE2</accession>
<evidence type="ECO:0000256" key="3">
    <source>
        <dbReference type="ARBA" id="ARBA00006728"/>
    </source>
</evidence>
<dbReference type="InterPro" id="IPR053793">
    <property type="entry name" value="PB1-like"/>
</dbReference>
<dbReference type="Gene3D" id="3.10.20.90">
    <property type="entry name" value="Phosphatidylinositol 3-kinase Catalytic Subunit, Chain A, domain 1"/>
    <property type="match status" value="1"/>
</dbReference>
<dbReference type="PANTHER" id="PTHR31734">
    <property type="entry name" value="AUXIN-RESPONSIVE PROTEIN IAA17"/>
    <property type="match status" value="1"/>
</dbReference>
<comment type="caution">
    <text evidence="13">The sequence shown here is derived from an EMBL/GenBank/DDBJ whole genome shotgun (WGS) entry which is preliminary data.</text>
</comment>
<keyword evidence="7 10" id="KW-0804">Transcription</keyword>
<dbReference type="InterPro" id="IPR003311">
    <property type="entry name" value="AUX_IAA"/>
</dbReference>
<evidence type="ECO:0000313" key="13">
    <source>
        <dbReference type="EMBL" id="KAF3332290.1"/>
    </source>
</evidence>
<comment type="subcellular location">
    <subcellularLocation>
        <location evidence="2 10">Nucleus</location>
    </subcellularLocation>
</comment>
<evidence type="ECO:0000256" key="4">
    <source>
        <dbReference type="ARBA" id="ARBA00011726"/>
    </source>
</evidence>
<evidence type="ECO:0000256" key="7">
    <source>
        <dbReference type="ARBA" id="ARBA00023163"/>
    </source>
</evidence>
<feature type="region of interest" description="Disordered" evidence="11">
    <location>
        <begin position="31"/>
        <end position="50"/>
    </location>
</feature>
<proteinExistence type="inferred from homology"/>
<dbReference type="AlphaFoldDB" id="A0A833QTE2"/>
<keyword evidence="9 10" id="KW-0927">Auxin signaling pathway</keyword>
<dbReference type="GO" id="GO:0005634">
    <property type="term" value="C:nucleus"/>
    <property type="evidence" value="ECO:0007669"/>
    <property type="project" value="UniProtKB-SubCell"/>
</dbReference>
<dbReference type="GO" id="GO:0006355">
    <property type="term" value="P:regulation of DNA-templated transcription"/>
    <property type="evidence" value="ECO:0007669"/>
    <property type="project" value="InterPro"/>
</dbReference>
<evidence type="ECO:0000313" key="14">
    <source>
        <dbReference type="Proteomes" id="UP000623129"/>
    </source>
</evidence>
<keyword evidence="14" id="KW-1185">Reference proteome</keyword>
<evidence type="ECO:0000256" key="11">
    <source>
        <dbReference type="SAM" id="MobiDB-lite"/>
    </source>
</evidence>
<dbReference type="InterPro" id="IPR033389">
    <property type="entry name" value="AUX/IAA_dom"/>
</dbReference>
<evidence type="ECO:0000256" key="2">
    <source>
        <dbReference type="ARBA" id="ARBA00004123"/>
    </source>
</evidence>
<dbReference type="GO" id="GO:0009734">
    <property type="term" value="P:auxin-activated signaling pathway"/>
    <property type="evidence" value="ECO:0007669"/>
    <property type="project" value="UniProtKB-UniRule"/>
</dbReference>
<dbReference type="Proteomes" id="UP000623129">
    <property type="component" value="Unassembled WGS sequence"/>
</dbReference>
<organism evidence="13 14">
    <name type="scientific">Carex littledalei</name>
    <dbReference type="NCBI Taxonomy" id="544730"/>
    <lineage>
        <taxon>Eukaryota</taxon>
        <taxon>Viridiplantae</taxon>
        <taxon>Streptophyta</taxon>
        <taxon>Embryophyta</taxon>
        <taxon>Tracheophyta</taxon>
        <taxon>Spermatophyta</taxon>
        <taxon>Magnoliopsida</taxon>
        <taxon>Liliopsida</taxon>
        <taxon>Poales</taxon>
        <taxon>Cyperaceae</taxon>
        <taxon>Cyperoideae</taxon>
        <taxon>Cariceae</taxon>
        <taxon>Carex</taxon>
        <taxon>Carex subgen. Euthyceras</taxon>
    </lineage>
</organism>
<keyword evidence="5 10" id="KW-0678">Repressor</keyword>
<evidence type="ECO:0000256" key="9">
    <source>
        <dbReference type="ARBA" id="ARBA00023294"/>
    </source>
</evidence>
<protein>
    <recommendedName>
        <fullName evidence="10">Auxin-responsive protein</fullName>
    </recommendedName>
</protein>
<dbReference type="PROSITE" id="PS51745">
    <property type="entry name" value="PB1"/>
    <property type="match status" value="1"/>
</dbReference>
<evidence type="ECO:0000256" key="6">
    <source>
        <dbReference type="ARBA" id="ARBA00023015"/>
    </source>
</evidence>
<comment type="subunit">
    <text evidence="4 10">Homodimers and heterodimers.</text>
</comment>